<comment type="caution">
    <text evidence="11">The sequence shown here is derived from an EMBL/GenBank/DDBJ whole genome shotgun (WGS) entry which is preliminary data.</text>
</comment>
<evidence type="ECO:0000256" key="2">
    <source>
        <dbReference type="ARBA" id="ARBA00004948"/>
    </source>
</evidence>
<feature type="domain" description="Thiaminase-2/PQQC" evidence="10">
    <location>
        <begin position="7"/>
        <end position="210"/>
    </location>
</feature>
<dbReference type="Gene3D" id="1.20.910.10">
    <property type="entry name" value="Heme oxygenase-like"/>
    <property type="match status" value="1"/>
</dbReference>
<dbReference type="CDD" id="cd19364">
    <property type="entry name" value="TenA_C_BsTenA-like"/>
    <property type="match status" value="1"/>
</dbReference>
<evidence type="ECO:0000256" key="9">
    <source>
        <dbReference type="RuleBase" id="RU363093"/>
    </source>
</evidence>
<dbReference type="PANTHER" id="PTHR43198">
    <property type="entry name" value="BIFUNCTIONAL TH2 PROTEIN"/>
    <property type="match status" value="1"/>
</dbReference>
<protein>
    <recommendedName>
        <fullName evidence="6 9">Aminopyrimidine aminohydrolase</fullName>
        <ecNumber evidence="5 9">3.5.99.2</ecNumber>
    </recommendedName>
</protein>
<dbReference type="NCBIfam" id="TIGR04306">
    <property type="entry name" value="salvage_TenA"/>
    <property type="match status" value="1"/>
</dbReference>
<comment type="function">
    <text evidence="9">Catalyzes an amino-pyrimidine hydrolysis reaction at the C5' of the pyrimidine moiety of thiamine compounds, a reaction that is part of a thiamine salvage pathway.</text>
</comment>
<dbReference type="Pfam" id="PF03070">
    <property type="entry name" value="TENA_THI-4"/>
    <property type="match status" value="1"/>
</dbReference>
<sequence length="220" mass="24718">MFTDTAHEATRSLWLASKHHPFIQQLQAGTLPMATFRDYLIQDHHYLLEFGRLYDLAATQCSRPDQAAQLHANAEDLRHGEIATRETFFEKLGITPAMIANTPVAPTNYAYTSHLYRSLATAGVPGAIAGLLPCYWLYAEIGEGLATKDSPIPIYQAWIDTYTASDYTDAMSDQLALANAVATPDNQAELCQIFIRSSWYELNFWQMALDHEQWCVPEPS</sequence>
<evidence type="ECO:0000256" key="1">
    <source>
        <dbReference type="ARBA" id="ARBA00001881"/>
    </source>
</evidence>
<name>A0ABW1TLF2_9LACO</name>
<keyword evidence="9 11" id="KW-0378">Hydrolase</keyword>
<accession>A0ABW1TLF2</accession>
<dbReference type="InterPro" id="IPR027574">
    <property type="entry name" value="Thiaminase_II"/>
</dbReference>
<dbReference type="Proteomes" id="UP001596191">
    <property type="component" value="Unassembled WGS sequence"/>
</dbReference>
<gene>
    <name evidence="11" type="primary">tenA</name>
    <name evidence="11" type="ORF">ACFQET_02675</name>
</gene>
<evidence type="ECO:0000256" key="6">
    <source>
        <dbReference type="ARBA" id="ARBA00013647"/>
    </source>
</evidence>
<comment type="similarity">
    <text evidence="3 9">Belongs to the TenA family.</text>
</comment>
<dbReference type="EMBL" id="JBHSSJ010000002">
    <property type="protein sequence ID" value="MFC6274415.1"/>
    <property type="molecule type" value="Genomic_DNA"/>
</dbReference>
<dbReference type="EC" id="3.5.99.2" evidence="5 9"/>
<comment type="catalytic activity">
    <reaction evidence="1 9">
        <text>4-amino-5-aminomethyl-2-methylpyrimidine + H2O = 4-amino-5-hydroxymethyl-2-methylpyrimidine + NH4(+)</text>
        <dbReference type="Rhea" id="RHEA:31799"/>
        <dbReference type="ChEBI" id="CHEBI:15377"/>
        <dbReference type="ChEBI" id="CHEBI:16892"/>
        <dbReference type="ChEBI" id="CHEBI:28938"/>
        <dbReference type="ChEBI" id="CHEBI:63416"/>
        <dbReference type="EC" id="3.5.99.2"/>
    </reaction>
</comment>
<dbReference type="PANTHER" id="PTHR43198:SF2">
    <property type="entry name" value="SI:CH1073-67J19.1-RELATED"/>
    <property type="match status" value="1"/>
</dbReference>
<evidence type="ECO:0000313" key="12">
    <source>
        <dbReference type="Proteomes" id="UP001596191"/>
    </source>
</evidence>
<evidence type="ECO:0000313" key="11">
    <source>
        <dbReference type="EMBL" id="MFC6274415.1"/>
    </source>
</evidence>
<dbReference type="InterPro" id="IPR016084">
    <property type="entry name" value="Haem_Oase-like_multi-hlx"/>
</dbReference>
<evidence type="ECO:0000256" key="8">
    <source>
        <dbReference type="ARBA" id="ARBA00048337"/>
    </source>
</evidence>
<dbReference type="GO" id="GO:0050334">
    <property type="term" value="F:thiaminase activity"/>
    <property type="evidence" value="ECO:0007669"/>
    <property type="project" value="UniProtKB-EC"/>
</dbReference>
<dbReference type="InterPro" id="IPR004305">
    <property type="entry name" value="Thiaminase-2/PQQC"/>
</dbReference>
<comment type="pathway">
    <text evidence="2 9">Cofactor biosynthesis; thiamine diphosphate biosynthesis.</text>
</comment>
<evidence type="ECO:0000259" key="10">
    <source>
        <dbReference type="Pfam" id="PF03070"/>
    </source>
</evidence>
<keyword evidence="12" id="KW-1185">Reference proteome</keyword>
<evidence type="ECO:0000256" key="7">
    <source>
        <dbReference type="ARBA" id="ARBA00022977"/>
    </source>
</evidence>
<dbReference type="SUPFAM" id="SSF48613">
    <property type="entry name" value="Heme oxygenase-like"/>
    <property type="match status" value="1"/>
</dbReference>
<dbReference type="InterPro" id="IPR050967">
    <property type="entry name" value="Thiamine_Salvage_TenA"/>
</dbReference>
<reference evidence="12" key="1">
    <citation type="journal article" date="2019" name="Int. J. Syst. Evol. Microbiol.">
        <title>The Global Catalogue of Microorganisms (GCM) 10K type strain sequencing project: providing services to taxonomists for standard genome sequencing and annotation.</title>
        <authorList>
            <consortium name="The Broad Institute Genomics Platform"/>
            <consortium name="The Broad Institute Genome Sequencing Center for Infectious Disease"/>
            <person name="Wu L."/>
            <person name="Ma J."/>
        </authorList>
    </citation>
    <scope>NUCLEOTIDE SEQUENCE [LARGE SCALE GENOMIC DNA]</scope>
    <source>
        <strain evidence="12">CCM 8907</strain>
    </source>
</reference>
<evidence type="ECO:0000256" key="4">
    <source>
        <dbReference type="ARBA" id="ARBA00011881"/>
    </source>
</evidence>
<organism evidence="11 12">
    <name type="scientific">Levilactobacillus tangyuanensis</name>
    <dbReference type="NCBI Taxonomy" id="2486021"/>
    <lineage>
        <taxon>Bacteria</taxon>
        <taxon>Bacillati</taxon>
        <taxon>Bacillota</taxon>
        <taxon>Bacilli</taxon>
        <taxon>Lactobacillales</taxon>
        <taxon>Lactobacillaceae</taxon>
        <taxon>Levilactobacillus</taxon>
    </lineage>
</organism>
<proteinExistence type="inferred from homology"/>
<comment type="catalytic activity">
    <reaction evidence="8 9">
        <text>thiamine + H2O = 5-(2-hydroxyethyl)-4-methylthiazole + 4-amino-5-hydroxymethyl-2-methylpyrimidine + H(+)</text>
        <dbReference type="Rhea" id="RHEA:17509"/>
        <dbReference type="ChEBI" id="CHEBI:15377"/>
        <dbReference type="ChEBI" id="CHEBI:15378"/>
        <dbReference type="ChEBI" id="CHEBI:16892"/>
        <dbReference type="ChEBI" id="CHEBI:17957"/>
        <dbReference type="ChEBI" id="CHEBI:18385"/>
        <dbReference type="EC" id="3.5.99.2"/>
    </reaction>
</comment>
<keyword evidence="7 9" id="KW-0784">Thiamine biosynthesis</keyword>
<dbReference type="RefSeq" id="WP_125639338.1">
    <property type="nucleotide sequence ID" value="NZ_JBHSSJ010000002.1"/>
</dbReference>
<evidence type="ECO:0000256" key="5">
    <source>
        <dbReference type="ARBA" id="ARBA00012684"/>
    </source>
</evidence>
<comment type="subunit">
    <text evidence="4">Homotetramer.</text>
</comment>
<evidence type="ECO:0000256" key="3">
    <source>
        <dbReference type="ARBA" id="ARBA00010264"/>
    </source>
</evidence>